<feature type="domain" description="HTH araC/xylS-type" evidence="5">
    <location>
        <begin position="237"/>
        <end position="343"/>
    </location>
</feature>
<feature type="transmembrane region" description="Helical" evidence="4">
    <location>
        <begin position="37"/>
        <end position="54"/>
    </location>
</feature>
<reference evidence="7" key="1">
    <citation type="journal article" date="2020" name="Int. J. Syst. Evol. Microbiol.">
        <title>Alteromonas alba sp. nov., a marine bacterium isolated from the seawater of the West Pacific Ocean.</title>
        <authorList>
            <person name="Sun C."/>
            <person name="Wu Y.-H."/>
            <person name="Xamxidin M."/>
            <person name="Cheng H."/>
            <person name="Xu X.-W."/>
        </authorList>
    </citation>
    <scope>NUCLEOTIDE SEQUENCE [LARGE SCALE GENOMIC DNA]</scope>
    <source>
        <strain evidence="7">190</strain>
    </source>
</reference>
<evidence type="ECO:0000256" key="1">
    <source>
        <dbReference type="ARBA" id="ARBA00023015"/>
    </source>
</evidence>
<dbReference type="PROSITE" id="PS00041">
    <property type="entry name" value="HTH_ARAC_FAMILY_1"/>
    <property type="match status" value="1"/>
</dbReference>
<feature type="transmembrane region" description="Helical" evidence="4">
    <location>
        <begin position="112"/>
        <end position="135"/>
    </location>
</feature>
<keyword evidence="2" id="KW-0238">DNA-binding</keyword>
<evidence type="ECO:0000313" key="6">
    <source>
        <dbReference type="EMBL" id="PRO73424.1"/>
    </source>
</evidence>
<evidence type="ECO:0000313" key="7">
    <source>
        <dbReference type="Proteomes" id="UP000238949"/>
    </source>
</evidence>
<dbReference type="InterPro" id="IPR018060">
    <property type="entry name" value="HTH_AraC"/>
</dbReference>
<keyword evidence="4" id="KW-1133">Transmembrane helix</keyword>
<accession>A0A2S9VAH4</accession>
<feature type="transmembrane region" description="Helical" evidence="4">
    <location>
        <begin position="156"/>
        <end position="177"/>
    </location>
</feature>
<dbReference type="EMBL" id="PVNP01000117">
    <property type="protein sequence ID" value="PRO73424.1"/>
    <property type="molecule type" value="Genomic_DNA"/>
</dbReference>
<dbReference type="Proteomes" id="UP000238949">
    <property type="component" value="Unassembled WGS sequence"/>
</dbReference>
<keyword evidence="3" id="KW-0804">Transcription</keyword>
<protein>
    <recommendedName>
        <fullName evidence="5">HTH araC/xylS-type domain-containing protein</fullName>
    </recommendedName>
</protein>
<dbReference type="PANTHER" id="PTHR43280">
    <property type="entry name" value="ARAC-FAMILY TRANSCRIPTIONAL REGULATOR"/>
    <property type="match status" value="1"/>
</dbReference>
<evidence type="ECO:0000256" key="2">
    <source>
        <dbReference type="ARBA" id="ARBA00023125"/>
    </source>
</evidence>
<keyword evidence="4" id="KW-0812">Transmembrane</keyword>
<dbReference type="InterPro" id="IPR018062">
    <property type="entry name" value="HTH_AraC-typ_CS"/>
</dbReference>
<dbReference type="PANTHER" id="PTHR43280:SF2">
    <property type="entry name" value="HTH-TYPE TRANSCRIPTIONAL REGULATOR EXSA"/>
    <property type="match status" value="1"/>
</dbReference>
<feature type="transmembrane region" description="Helical" evidence="4">
    <location>
        <begin position="189"/>
        <end position="209"/>
    </location>
</feature>
<proteinExistence type="predicted"/>
<dbReference type="AlphaFoldDB" id="A0A2S9VAH4"/>
<dbReference type="Gene3D" id="1.10.10.60">
    <property type="entry name" value="Homeodomain-like"/>
    <property type="match status" value="1"/>
</dbReference>
<dbReference type="SUPFAM" id="SSF46689">
    <property type="entry name" value="Homeodomain-like"/>
    <property type="match status" value="1"/>
</dbReference>
<dbReference type="GO" id="GO:0003700">
    <property type="term" value="F:DNA-binding transcription factor activity"/>
    <property type="evidence" value="ECO:0007669"/>
    <property type="project" value="InterPro"/>
</dbReference>
<gene>
    <name evidence="6" type="ORF">C6Y40_11480</name>
</gene>
<dbReference type="OrthoDB" id="345413at2"/>
<dbReference type="InterPro" id="IPR009057">
    <property type="entry name" value="Homeodomain-like_sf"/>
</dbReference>
<dbReference type="Pfam" id="PF12833">
    <property type="entry name" value="HTH_18"/>
    <property type="match status" value="1"/>
</dbReference>
<feature type="transmembrane region" description="Helical" evidence="4">
    <location>
        <begin position="61"/>
        <end position="82"/>
    </location>
</feature>
<keyword evidence="1" id="KW-0805">Transcription regulation</keyword>
<dbReference type="GO" id="GO:0043565">
    <property type="term" value="F:sequence-specific DNA binding"/>
    <property type="evidence" value="ECO:0007669"/>
    <property type="project" value="InterPro"/>
</dbReference>
<dbReference type="InterPro" id="IPR020449">
    <property type="entry name" value="Tscrpt_reg_AraC-type_HTH"/>
</dbReference>
<keyword evidence="4" id="KW-0472">Membrane</keyword>
<evidence type="ECO:0000256" key="4">
    <source>
        <dbReference type="SAM" id="Phobius"/>
    </source>
</evidence>
<dbReference type="PRINTS" id="PR00032">
    <property type="entry name" value="HTHARAC"/>
</dbReference>
<dbReference type="RefSeq" id="WP_105934709.1">
    <property type="nucleotide sequence ID" value="NZ_PVNP01000117.1"/>
</dbReference>
<dbReference type="PROSITE" id="PS01124">
    <property type="entry name" value="HTH_ARAC_FAMILY_2"/>
    <property type="match status" value="1"/>
</dbReference>
<organism evidence="6 7">
    <name type="scientific">Alteromonas alba</name>
    <dbReference type="NCBI Taxonomy" id="2079529"/>
    <lineage>
        <taxon>Bacteria</taxon>
        <taxon>Pseudomonadati</taxon>
        <taxon>Pseudomonadota</taxon>
        <taxon>Gammaproteobacteria</taxon>
        <taxon>Alteromonadales</taxon>
        <taxon>Alteromonadaceae</taxon>
        <taxon>Alteromonas/Salinimonas group</taxon>
        <taxon>Alteromonas</taxon>
    </lineage>
</organism>
<name>A0A2S9VAH4_9ALTE</name>
<dbReference type="SMART" id="SM00342">
    <property type="entry name" value="HTH_ARAC"/>
    <property type="match status" value="1"/>
</dbReference>
<sequence length="348" mass="38894">MLLAEFHLQAVNIIQILSLFTGLLGVGLLAGERRYNGLVLALLMQSLMMGFNLYEELNAGAVGWYITPAFSLSLGPLFYLLVRVLLVPEQPLTYRDSAHFLPTLMALPLTPYLQWMLLAGAVSQLIYFALAFRWLKRYHAAMAEREADTESKGLHWLFNTLVVLLVLLILDMVRVNLQSVTTEPFRSTWYLLDQSAFLLVLCVAIVGLIRQPALFNGLSEVEQTNAEPAPHEDSQAAAIFQALDSQIREQQWYCQPRICLQDIAGYTGLSVKDISWSINTGGGMSFADYINQLRINRVAELAKSTPDKTLLELAMDAGFSSKSSFNAVFKKHTGKTPGQYLTPLRARD</sequence>
<feature type="transmembrane region" description="Helical" evidence="4">
    <location>
        <begin position="12"/>
        <end position="31"/>
    </location>
</feature>
<evidence type="ECO:0000259" key="5">
    <source>
        <dbReference type="PROSITE" id="PS01124"/>
    </source>
</evidence>
<keyword evidence="7" id="KW-1185">Reference proteome</keyword>
<comment type="caution">
    <text evidence="6">The sequence shown here is derived from an EMBL/GenBank/DDBJ whole genome shotgun (WGS) entry which is preliminary data.</text>
</comment>
<evidence type="ECO:0000256" key="3">
    <source>
        <dbReference type="ARBA" id="ARBA00023163"/>
    </source>
</evidence>